<dbReference type="InterPro" id="IPR024047">
    <property type="entry name" value="MM3350-like_sf"/>
</dbReference>
<reference evidence="2 3" key="1">
    <citation type="submission" date="2016-06" db="EMBL/GenBank/DDBJ databases">
        <authorList>
            <person name="Kjaerup R.B."/>
            <person name="Dalgaard T.S."/>
            <person name="Juul-Madsen H.R."/>
        </authorList>
    </citation>
    <scope>NUCLEOTIDE SEQUENCE [LARGE SCALE GENOMIC DNA]</scope>
    <source>
        <strain evidence="2 3">DSM 45097</strain>
    </source>
</reference>
<dbReference type="PANTHER" id="PTHR41878">
    <property type="entry name" value="LEXA REPRESSOR-RELATED"/>
    <property type="match status" value="1"/>
</dbReference>
<accession>A0A1C5J0A0</accession>
<dbReference type="AlphaFoldDB" id="A0A1C5J0A0"/>
<keyword evidence="3" id="KW-1185">Reference proteome</keyword>
<feature type="domain" description="Plasmid pRiA4b Orf3-like" evidence="1">
    <location>
        <begin position="311"/>
        <end position="479"/>
    </location>
</feature>
<dbReference type="Gene3D" id="3.10.290.30">
    <property type="entry name" value="MM3350-like"/>
    <property type="match status" value="1"/>
</dbReference>
<evidence type="ECO:0000313" key="2">
    <source>
        <dbReference type="EMBL" id="SCG63701.1"/>
    </source>
</evidence>
<dbReference type="Proteomes" id="UP000198210">
    <property type="component" value="Chromosome I"/>
</dbReference>
<evidence type="ECO:0000313" key="3">
    <source>
        <dbReference type="Proteomes" id="UP000198210"/>
    </source>
</evidence>
<organism evidence="2 3">
    <name type="scientific">Micromonospora siamensis</name>
    <dbReference type="NCBI Taxonomy" id="299152"/>
    <lineage>
        <taxon>Bacteria</taxon>
        <taxon>Bacillati</taxon>
        <taxon>Actinomycetota</taxon>
        <taxon>Actinomycetes</taxon>
        <taxon>Micromonosporales</taxon>
        <taxon>Micromonosporaceae</taxon>
        <taxon>Micromonospora</taxon>
    </lineage>
</organism>
<evidence type="ECO:0000259" key="1">
    <source>
        <dbReference type="Pfam" id="PF07929"/>
    </source>
</evidence>
<dbReference type="Pfam" id="PF07929">
    <property type="entry name" value="PRiA4_ORF3"/>
    <property type="match status" value="1"/>
</dbReference>
<dbReference type="InterPro" id="IPR012912">
    <property type="entry name" value="Plasmid_pRiA4b_Orf3-like"/>
</dbReference>
<dbReference type="PANTHER" id="PTHR41878:SF1">
    <property type="entry name" value="TNPR PROTEIN"/>
    <property type="match status" value="1"/>
</dbReference>
<gene>
    <name evidence="2" type="ORF">GA0074704_3968</name>
</gene>
<protein>
    <submittedName>
        <fullName evidence="2">PRiA4b ORF-3-like protein</fullName>
    </submittedName>
</protein>
<proteinExistence type="predicted"/>
<dbReference type="SUPFAM" id="SSF159941">
    <property type="entry name" value="MM3350-like"/>
    <property type="match status" value="1"/>
</dbReference>
<dbReference type="EMBL" id="LT607751">
    <property type="protein sequence ID" value="SCG63701.1"/>
    <property type="molecule type" value="Genomic_DNA"/>
</dbReference>
<name>A0A1C5J0A0_9ACTN</name>
<sequence>MVGSPQECDCPFCADAQPASAQVGALLPEAIDLDVMQEPLEVEVPAAMLLAIGSALDVDFDRAVREQFVPTFEAQATPQARAMLSALGSVADGEAGRAASAAARRLAEAGVGAPPWLAELDAPVTVDQRFRYTDAEGFNLLLTGRFRRAGRSHVAVVVIDDCDCGAARDILLVDADGWDAARNALLSEMRAGGVDVTERKLQPAGFRRAVEAALDNYADHDEDLGGPGGPPEEEGPGTAALALLLRSWLRGLPAPRTTSRGDLRDGELTVASISALLDIIAPGAPVGAVPGPRRPAALPGKRRKSAGQAPIYQVKVSLRGARPPIWRRLQVPADVGLARLHELIQVAFGWTDSHLHVFETPYGSFGRPDTDLGHRAESRVTLEQVAPNTGDRLRYTYDFGDNWELDILVEKAFDRDAAEAYPRCVGGRRAAPPEDCGGVRGYAELVEILADPTHPEHRERLEWLSLDNLNDFDPARFEAAAVTVALQRVR</sequence>